<sequence length="527" mass="56188">MRTRSQSGVAGSDANTSARSTAVSRAPSVGARRSTRSAVADGAVPSRVAASGAGATSEMPGGAGRVDRQVAERTGRSARVGAVSGLYGGVDDAGRMVGPDQEGRQAAGLVRNSWGLGAGVLGRRVRVRWPAEEASFDGVMHAWLPGERRHVVRYDDGDEVSHDLCEDQVEWLEGEHEQREQVDAAPVSVPDIVGSVVAEGRAVPPAEVSPSPCRSALQDGLQSPPVPKRLAEFFCTPRVLSGSGVNVGAEADGAEQEQQERVADAAGNPWPSPGMERRLYVGPLFQPVEGEWCGHSMCSMPPTGVVASDGETATFSWVFCPFILDALGWRSSFPNLSRSDEWTRIVDRLAHVFREAGISWEVAADYILEPAVHPFHFSGRRQEELIELEQQFDANGKCLLIDLANCRPDVEFLSEDGQLVQSRRRGRGASGAAGSRSPRPDAASRGSNQPLVVGEGVGAAVAGEMNTAVPEACDAPVVEAEMAWSVMPVDVLHLTAVVLSLRDTHGDMFIHHMVHALVTNMPKSDML</sequence>
<dbReference type="CDD" id="cd20404">
    <property type="entry name" value="Tudor_Agenet_AtEML-like"/>
    <property type="match status" value="1"/>
</dbReference>
<feature type="region of interest" description="Disordered" evidence="1">
    <location>
        <begin position="1"/>
        <end position="77"/>
    </location>
</feature>
<feature type="compositionally biased region" description="Basic and acidic residues" evidence="1">
    <location>
        <begin position="65"/>
        <end position="75"/>
    </location>
</feature>
<evidence type="ECO:0000313" key="2">
    <source>
        <dbReference type="EMBL" id="KAK3286349.1"/>
    </source>
</evidence>
<proteinExistence type="predicted"/>
<gene>
    <name evidence="2" type="ORF">CYMTET_6098</name>
</gene>
<dbReference type="AlphaFoldDB" id="A0AAE0GXY8"/>
<name>A0AAE0GXY8_9CHLO</name>
<accession>A0AAE0GXY8</accession>
<protein>
    <submittedName>
        <fullName evidence="2">Uncharacterized protein</fullName>
    </submittedName>
</protein>
<dbReference type="EMBL" id="LGRX02001311">
    <property type="protein sequence ID" value="KAK3286349.1"/>
    <property type="molecule type" value="Genomic_DNA"/>
</dbReference>
<reference evidence="2 3" key="1">
    <citation type="journal article" date="2015" name="Genome Biol. Evol.">
        <title>Comparative Genomics of a Bacterivorous Green Alga Reveals Evolutionary Causalities and Consequences of Phago-Mixotrophic Mode of Nutrition.</title>
        <authorList>
            <person name="Burns J.A."/>
            <person name="Paasch A."/>
            <person name="Narechania A."/>
            <person name="Kim E."/>
        </authorList>
    </citation>
    <scope>NUCLEOTIDE SEQUENCE [LARGE SCALE GENOMIC DNA]</scope>
    <source>
        <strain evidence="2 3">PLY_AMNH</strain>
    </source>
</reference>
<keyword evidence="3" id="KW-1185">Reference proteome</keyword>
<organism evidence="2 3">
    <name type="scientific">Cymbomonas tetramitiformis</name>
    <dbReference type="NCBI Taxonomy" id="36881"/>
    <lineage>
        <taxon>Eukaryota</taxon>
        <taxon>Viridiplantae</taxon>
        <taxon>Chlorophyta</taxon>
        <taxon>Pyramimonadophyceae</taxon>
        <taxon>Pyramimonadales</taxon>
        <taxon>Pyramimonadaceae</taxon>
        <taxon>Cymbomonas</taxon>
    </lineage>
</organism>
<evidence type="ECO:0000313" key="3">
    <source>
        <dbReference type="Proteomes" id="UP001190700"/>
    </source>
</evidence>
<evidence type="ECO:0000256" key="1">
    <source>
        <dbReference type="SAM" id="MobiDB-lite"/>
    </source>
</evidence>
<feature type="compositionally biased region" description="Polar residues" evidence="1">
    <location>
        <begin position="1"/>
        <end position="23"/>
    </location>
</feature>
<feature type="region of interest" description="Disordered" evidence="1">
    <location>
        <begin position="421"/>
        <end position="451"/>
    </location>
</feature>
<comment type="caution">
    <text evidence="2">The sequence shown here is derived from an EMBL/GenBank/DDBJ whole genome shotgun (WGS) entry which is preliminary data.</text>
</comment>
<dbReference type="Proteomes" id="UP001190700">
    <property type="component" value="Unassembled WGS sequence"/>
</dbReference>